<feature type="domain" description="RapZ-like N-terminal" evidence="5">
    <location>
        <begin position="8"/>
        <end position="162"/>
    </location>
</feature>
<keyword evidence="8" id="KW-1185">Reference proteome</keyword>
<comment type="caution">
    <text evidence="7">The sequence shown here is derived from an EMBL/GenBank/DDBJ whole genome shotgun (WGS) entry which is preliminary data.</text>
</comment>
<keyword evidence="1 4" id="KW-0547">Nucleotide-binding</keyword>
<evidence type="ECO:0000313" key="7">
    <source>
        <dbReference type="EMBL" id="MBE0344903.1"/>
    </source>
</evidence>
<dbReference type="Proteomes" id="UP000660708">
    <property type="component" value="Unassembled WGS sequence"/>
</dbReference>
<keyword evidence="2 4" id="KW-0067">ATP-binding</keyword>
<dbReference type="RefSeq" id="WP_147389366.1">
    <property type="nucleotide sequence ID" value="NZ_AQHF01000018.1"/>
</dbReference>
<evidence type="ECO:0000313" key="8">
    <source>
        <dbReference type="Proteomes" id="UP000660708"/>
    </source>
</evidence>
<dbReference type="Pfam" id="PF03668">
    <property type="entry name" value="RapZ-like_N"/>
    <property type="match status" value="1"/>
</dbReference>
<dbReference type="InterPro" id="IPR053930">
    <property type="entry name" value="RapZ-like_N"/>
</dbReference>
<dbReference type="PANTHER" id="PTHR30448:SF0">
    <property type="entry name" value="RNASE ADAPTER PROTEIN RAPZ"/>
    <property type="match status" value="1"/>
</dbReference>
<dbReference type="AlphaFoldDB" id="A0A8I0MT08"/>
<dbReference type="Pfam" id="PF22740">
    <property type="entry name" value="PapZ_C"/>
    <property type="match status" value="1"/>
</dbReference>
<dbReference type="SUPFAM" id="SSF52540">
    <property type="entry name" value="P-loop containing nucleoside triphosphate hydrolases"/>
    <property type="match status" value="1"/>
</dbReference>
<evidence type="ECO:0000256" key="3">
    <source>
        <dbReference type="ARBA" id="ARBA00023134"/>
    </source>
</evidence>
<reference evidence="7 8" key="1">
    <citation type="submission" date="2015-06" db="EMBL/GenBank/DDBJ databases">
        <title>Genome sequence of Pseudoalteromonas peptidolytica.</title>
        <authorList>
            <person name="Xie B.-B."/>
            <person name="Rong J.-C."/>
            <person name="Qin Q.-L."/>
            <person name="Zhang Y.-Z."/>
        </authorList>
    </citation>
    <scope>NUCLEOTIDE SEQUENCE [LARGE SCALE GENOMIC DNA]</scope>
    <source>
        <strain evidence="7 8">F12-50-A1</strain>
    </source>
</reference>
<evidence type="ECO:0000256" key="1">
    <source>
        <dbReference type="ARBA" id="ARBA00022741"/>
    </source>
</evidence>
<dbReference type="InterPro" id="IPR027417">
    <property type="entry name" value="P-loop_NTPase"/>
</dbReference>
<dbReference type="GO" id="GO:0005524">
    <property type="term" value="F:ATP binding"/>
    <property type="evidence" value="ECO:0007669"/>
    <property type="project" value="UniProtKB-UniRule"/>
</dbReference>
<dbReference type="InterPro" id="IPR053931">
    <property type="entry name" value="RapZ_C"/>
</dbReference>
<dbReference type="HAMAP" id="MF_00636">
    <property type="entry name" value="RapZ_like"/>
    <property type="match status" value="1"/>
</dbReference>
<feature type="binding site" evidence="4">
    <location>
        <begin position="63"/>
        <end position="66"/>
    </location>
    <ligand>
        <name>GTP</name>
        <dbReference type="ChEBI" id="CHEBI:37565"/>
    </ligand>
</feature>
<evidence type="ECO:0000259" key="5">
    <source>
        <dbReference type="Pfam" id="PF03668"/>
    </source>
</evidence>
<dbReference type="PIRSF" id="PIRSF005052">
    <property type="entry name" value="P-loopkin"/>
    <property type="match status" value="1"/>
</dbReference>
<keyword evidence="3 4" id="KW-0342">GTP-binding</keyword>
<evidence type="ECO:0000256" key="2">
    <source>
        <dbReference type="ARBA" id="ARBA00022840"/>
    </source>
</evidence>
<feature type="binding site" evidence="4">
    <location>
        <begin position="15"/>
        <end position="22"/>
    </location>
    <ligand>
        <name>ATP</name>
        <dbReference type="ChEBI" id="CHEBI:30616"/>
    </ligand>
</feature>
<sequence>MSDEEKGLELIIISGRSGSGKSVALRVLEDLGYYCVDNIPVNLLPSLVRSVSDNYNKVAVSIDVRNLPKEQDEFNDILEYLPGFAKPILFYLDSDDQTLIKRFSETRRLHPLSIHNLPLDVAIKKERELLNVLTTRADFLIDTTSLSVHQLAEDIREKILGQKNKQLIITFESFGFKHGIPKQADYVFDARFLPNPHWEPELKPLTGLDQPVKDYLSSHSIVQKFTWQIQTFVQTWLPHLERNNRSYLTIAIGCTGGQHRSVYLAQTIGERFAKTHSNVKIRHREQENNV</sequence>
<dbReference type="EMBL" id="AQHF01000018">
    <property type="protein sequence ID" value="MBE0344903.1"/>
    <property type="molecule type" value="Genomic_DNA"/>
</dbReference>
<dbReference type="GO" id="GO:0005525">
    <property type="term" value="F:GTP binding"/>
    <property type="evidence" value="ECO:0007669"/>
    <property type="project" value="UniProtKB-UniRule"/>
</dbReference>
<evidence type="ECO:0000256" key="4">
    <source>
        <dbReference type="HAMAP-Rule" id="MF_00636"/>
    </source>
</evidence>
<name>A0A8I0MT08_9GAMM</name>
<evidence type="ECO:0000259" key="6">
    <source>
        <dbReference type="Pfam" id="PF22740"/>
    </source>
</evidence>
<accession>A0A8I0MT08</accession>
<dbReference type="PANTHER" id="PTHR30448">
    <property type="entry name" value="RNASE ADAPTER PROTEIN RAPZ"/>
    <property type="match status" value="1"/>
</dbReference>
<feature type="domain" description="RapZ C-terminal" evidence="6">
    <location>
        <begin position="168"/>
        <end position="286"/>
    </location>
</feature>
<protein>
    <submittedName>
        <fullName evidence="7">UPF0042 nucleotide-binding protein</fullName>
    </submittedName>
</protein>
<dbReference type="Gene3D" id="3.40.50.300">
    <property type="entry name" value="P-loop containing nucleotide triphosphate hydrolases"/>
    <property type="match status" value="1"/>
</dbReference>
<organism evidence="7 8">
    <name type="scientific">Pseudoalteromonas peptidolytica F12-50-A1</name>
    <dbReference type="NCBI Taxonomy" id="1315280"/>
    <lineage>
        <taxon>Bacteria</taxon>
        <taxon>Pseudomonadati</taxon>
        <taxon>Pseudomonadota</taxon>
        <taxon>Gammaproteobacteria</taxon>
        <taxon>Alteromonadales</taxon>
        <taxon>Pseudoalteromonadaceae</taxon>
        <taxon>Pseudoalteromonas</taxon>
    </lineage>
</organism>
<proteinExistence type="inferred from homology"/>
<gene>
    <name evidence="7" type="primary">yhbJ</name>
    <name evidence="7" type="ORF">PPEP_a2593</name>
</gene>
<dbReference type="InterPro" id="IPR005337">
    <property type="entry name" value="RapZ-like"/>
</dbReference>
<dbReference type="NCBIfam" id="NF003828">
    <property type="entry name" value="PRK05416.1"/>
    <property type="match status" value="1"/>
</dbReference>